<protein>
    <submittedName>
        <fullName evidence="1">Uncharacterized protein</fullName>
    </submittedName>
</protein>
<dbReference type="AlphaFoldDB" id="A0A9P7QJ55"/>
<feature type="non-terminal residue" evidence="1">
    <location>
        <position position="162"/>
    </location>
</feature>
<proteinExistence type="predicted"/>
<evidence type="ECO:0000313" key="1">
    <source>
        <dbReference type="EMBL" id="KAG6296691.1"/>
    </source>
</evidence>
<dbReference type="Proteomes" id="UP000707071">
    <property type="component" value="Unassembled WGS sequence"/>
</dbReference>
<sequence length="162" mass="19471">METTSRGRSDRIDPMQYDIMKRFRQMSKSKQRRLLDRFKRDQPPTNQLHENISTFRKYGTLTWYRVEDEPPVDPNTATEEQVNDRILFYLNDYLVYGTSRQILHRRFCEDFEGWTTETWLKAAKPLRSRLKAELEHRGLTLNEKCKENSDKLADITTRGYET</sequence>
<gene>
    <name evidence="1" type="ORF">E4U09_001663</name>
</gene>
<keyword evidence="2" id="KW-1185">Reference proteome</keyword>
<evidence type="ECO:0000313" key="2">
    <source>
        <dbReference type="Proteomes" id="UP000707071"/>
    </source>
</evidence>
<organism evidence="1 2">
    <name type="scientific">Claviceps aff. purpurea</name>
    <dbReference type="NCBI Taxonomy" id="1967640"/>
    <lineage>
        <taxon>Eukaryota</taxon>
        <taxon>Fungi</taxon>
        <taxon>Dikarya</taxon>
        <taxon>Ascomycota</taxon>
        <taxon>Pezizomycotina</taxon>
        <taxon>Sordariomycetes</taxon>
        <taxon>Hypocreomycetidae</taxon>
        <taxon>Hypocreales</taxon>
        <taxon>Clavicipitaceae</taxon>
        <taxon>Claviceps</taxon>
    </lineage>
</organism>
<name>A0A9P7QJ55_9HYPO</name>
<comment type="caution">
    <text evidence="1">The sequence shown here is derived from an EMBL/GenBank/DDBJ whole genome shotgun (WGS) entry which is preliminary data.</text>
</comment>
<accession>A0A9P7QJ55</accession>
<reference evidence="1 2" key="1">
    <citation type="journal article" date="2020" name="bioRxiv">
        <title>Whole genome comparisons of ergot fungi reveals the divergence and evolution of species within the genus Claviceps are the result of varying mechanisms driving genome evolution and host range expansion.</title>
        <authorList>
            <person name="Wyka S.A."/>
            <person name="Mondo S.J."/>
            <person name="Liu M."/>
            <person name="Dettman J."/>
            <person name="Nalam V."/>
            <person name="Broders K.D."/>
        </authorList>
    </citation>
    <scope>NUCLEOTIDE SEQUENCE [LARGE SCALE GENOMIC DNA]</scope>
    <source>
        <strain evidence="1 2">Clav52</strain>
    </source>
</reference>
<dbReference type="EMBL" id="SRRH01000165">
    <property type="protein sequence ID" value="KAG6296691.1"/>
    <property type="molecule type" value="Genomic_DNA"/>
</dbReference>